<protein>
    <recommendedName>
        <fullName evidence="4">Mannosylglycerate hydrolase MGH1-like glycoside hydrolase domain-containing protein</fullName>
    </recommendedName>
</protein>
<dbReference type="Proteomes" id="UP000178565">
    <property type="component" value="Unassembled WGS sequence"/>
</dbReference>
<evidence type="ECO:0000256" key="1">
    <source>
        <dbReference type="ARBA" id="ARBA00010833"/>
    </source>
</evidence>
<sequence length="399" mass="47033">MSQDLKTKVYELMLTNRRHKGKHQYTLPSSNSYPYQWLWDSCFHAIILNHYNTEDAKKELLSLVANQFENGMIPHMIYWKPQNKKDFQLINWGKEGTSSITQPPMIAYGVWEIFQKDRDINFLKSIYPYIYHFYKYLLNERDPHEKHLIGIMNPDESGEDNSPRFDLALGLSPTQTLQENTKRRFKLIKQNISCRFDAPFCMRNFFWVKDVPFNSIMVLNLRLLSQIAQKIGKKGDAIYFEKKSDEITKAMRELMLEDGIFWSTYGEDYKKIKVKTWGIFAPLFAKMLTQREAKKLVKNHLLNKKEFWTDYPIPTVSLNDPSFDPKGFWRGPIWIATNWFIYKGLLNYGFKDVAEDIKRSSENLIQESGFREQFNPLTGEGQGAQNFTWGGLIIDMLEN</sequence>
<dbReference type="InterPro" id="IPR054491">
    <property type="entry name" value="MGH1-like_GH"/>
</dbReference>
<dbReference type="SUPFAM" id="SSF48208">
    <property type="entry name" value="Six-hairpin glycosidases"/>
    <property type="match status" value="1"/>
</dbReference>
<dbReference type="PANTHER" id="PTHR10412:SF11">
    <property type="entry name" value="MANNOSYL-OLIGOSACCHARIDE GLUCOSIDASE"/>
    <property type="match status" value="1"/>
</dbReference>
<gene>
    <name evidence="5" type="ORF">A3B45_01585</name>
</gene>
<evidence type="ECO:0000259" key="4">
    <source>
        <dbReference type="Pfam" id="PF22422"/>
    </source>
</evidence>
<dbReference type="InterPro" id="IPR012341">
    <property type="entry name" value="6hp_glycosidase-like_sf"/>
</dbReference>
<dbReference type="Gene3D" id="1.50.10.10">
    <property type="match status" value="1"/>
</dbReference>
<evidence type="ECO:0000313" key="6">
    <source>
        <dbReference type="Proteomes" id="UP000178565"/>
    </source>
</evidence>
<keyword evidence="3" id="KW-0326">Glycosidase</keyword>
<comment type="caution">
    <text evidence="5">The sequence shown here is derived from an EMBL/GenBank/DDBJ whole genome shotgun (WGS) entry which is preliminary data.</text>
</comment>
<dbReference type="PANTHER" id="PTHR10412">
    <property type="entry name" value="MANNOSYL-OLIGOSACCHARIDE GLUCOSIDASE"/>
    <property type="match status" value="1"/>
</dbReference>
<dbReference type="GO" id="GO:0009311">
    <property type="term" value="P:oligosaccharide metabolic process"/>
    <property type="evidence" value="ECO:0007669"/>
    <property type="project" value="InterPro"/>
</dbReference>
<evidence type="ECO:0000256" key="2">
    <source>
        <dbReference type="ARBA" id="ARBA00022801"/>
    </source>
</evidence>
<accession>A0A1F5KNI2</accession>
<reference evidence="5 6" key="1">
    <citation type="journal article" date="2016" name="Nat. Commun.">
        <title>Thousands of microbial genomes shed light on interconnected biogeochemical processes in an aquifer system.</title>
        <authorList>
            <person name="Anantharaman K."/>
            <person name="Brown C.T."/>
            <person name="Hug L.A."/>
            <person name="Sharon I."/>
            <person name="Castelle C.J."/>
            <person name="Probst A.J."/>
            <person name="Thomas B.C."/>
            <person name="Singh A."/>
            <person name="Wilkins M.J."/>
            <person name="Karaoz U."/>
            <person name="Brodie E.L."/>
            <person name="Williams K.H."/>
            <person name="Hubbard S.S."/>
            <person name="Banfield J.F."/>
        </authorList>
    </citation>
    <scope>NUCLEOTIDE SEQUENCE [LARGE SCALE GENOMIC DNA]</scope>
</reference>
<name>A0A1F5KNI2_9BACT</name>
<proteinExistence type="inferred from homology"/>
<feature type="domain" description="Mannosylglycerate hydrolase MGH1-like glycoside hydrolase" evidence="4">
    <location>
        <begin position="33"/>
        <end position="389"/>
    </location>
</feature>
<dbReference type="GO" id="GO:0006487">
    <property type="term" value="P:protein N-linked glycosylation"/>
    <property type="evidence" value="ECO:0007669"/>
    <property type="project" value="TreeGrafter"/>
</dbReference>
<dbReference type="AlphaFoldDB" id="A0A1F5KNI2"/>
<dbReference type="EMBL" id="MFDM01000024">
    <property type="protein sequence ID" value="OGE42476.1"/>
    <property type="molecule type" value="Genomic_DNA"/>
</dbReference>
<comment type="similarity">
    <text evidence="1">Belongs to the glycosyl hydrolase 63 family.</text>
</comment>
<keyword evidence="2" id="KW-0378">Hydrolase</keyword>
<organism evidence="5 6">
    <name type="scientific">Candidatus Daviesbacteria bacterium RIFCSPLOWO2_01_FULL_39_12</name>
    <dbReference type="NCBI Taxonomy" id="1797785"/>
    <lineage>
        <taxon>Bacteria</taxon>
        <taxon>Candidatus Daviesiibacteriota</taxon>
    </lineage>
</organism>
<dbReference type="InterPro" id="IPR004888">
    <property type="entry name" value="Glycoside_hydrolase_63"/>
</dbReference>
<evidence type="ECO:0000313" key="5">
    <source>
        <dbReference type="EMBL" id="OGE42476.1"/>
    </source>
</evidence>
<evidence type="ECO:0000256" key="3">
    <source>
        <dbReference type="ARBA" id="ARBA00023295"/>
    </source>
</evidence>
<dbReference type="InterPro" id="IPR008928">
    <property type="entry name" value="6-hairpin_glycosidase_sf"/>
</dbReference>
<dbReference type="Pfam" id="PF22422">
    <property type="entry name" value="MGH1-like_GH"/>
    <property type="match status" value="1"/>
</dbReference>
<dbReference type="STRING" id="1797785.A3B45_01585"/>
<dbReference type="GO" id="GO:0004573">
    <property type="term" value="F:Glc3Man9GlcNAc2 oligosaccharide glucosidase activity"/>
    <property type="evidence" value="ECO:0007669"/>
    <property type="project" value="InterPro"/>
</dbReference>